<evidence type="ECO:0000256" key="1">
    <source>
        <dbReference type="SAM" id="MobiDB-lite"/>
    </source>
</evidence>
<gene>
    <name evidence="2" type="ORF">NDU88_009609</name>
</gene>
<reference evidence="2" key="1">
    <citation type="journal article" date="2022" name="bioRxiv">
        <title>Sequencing and chromosome-scale assembly of the giantPleurodeles waltlgenome.</title>
        <authorList>
            <person name="Brown T."/>
            <person name="Elewa A."/>
            <person name="Iarovenko S."/>
            <person name="Subramanian E."/>
            <person name="Araus A.J."/>
            <person name="Petzold A."/>
            <person name="Susuki M."/>
            <person name="Suzuki K.-i.T."/>
            <person name="Hayashi T."/>
            <person name="Toyoda A."/>
            <person name="Oliveira C."/>
            <person name="Osipova E."/>
            <person name="Leigh N.D."/>
            <person name="Simon A."/>
            <person name="Yun M.H."/>
        </authorList>
    </citation>
    <scope>NUCLEOTIDE SEQUENCE</scope>
    <source>
        <strain evidence="2">20211129_DDA</strain>
        <tissue evidence="2">Liver</tissue>
    </source>
</reference>
<feature type="compositionally biased region" description="Polar residues" evidence="1">
    <location>
        <begin position="56"/>
        <end position="69"/>
    </location>
</feature>
<keyword evidence="3" id="KW-1185">Reference proteome</keyword>
<feature type="region of interest" description="Disordered" evidence="1">
    <location>
        <begin position="49"/>
        <end position="71"/>
    </location>
</feature>
<protein>
    <submittedName>
        <fullName evidence="2">Uncharacterized protein</fullName>
    </submittedName>
</protein>
<evidence type="ECO:0000313" key="2">
    <source>
        <dbReference type="EMBL" id="KAJ1131270.1"/>
    </source>
</evidence>
<dbReference type="Proteomes" id="UP001066276">
    <property type="component" value="Chromosome 7"/>
</dbReference>
<dbReference type="AlphaFoldDB" id="A0AAV7PZW2"/>
<organism evidence="2 3">
    <name type="scientific">Pleurodeles waltl</name>
    <name type="common">Iberian ribbed newt</name>
    <dbReference type="NCBI Taxonomy" id="8319"/>
    <lineage>
        <taxon>Eukaryota</taxon>
        <taxon>Metazoa</taxon>
        <taxon>Chordata</taxon>
        <taxon>Craniata</taxon>
        <taxon>Vertebrata</taxon>
        <taxon>Euteleostomi</taxon>
        <taxon>Amphibia</taxon>
        <taxon>Batrachia</taxon>
        <taxon>Caudata</taxon>
        <taxon>Salamandroidea</taxon>
        <taxon>Salamandridae</taxon>
        <taxon>Pleurodelinae</taxon>
        <taxon>Pleurodeles</taxon>
    </lineage>
</organism>
<proteinExistence type="predicted"/>
<sequence>MPPSSHSGQGRDFPDFSRGAVEAHLFCWSLSSPGLPPCKRSPAATRWQAQGPLRSWPSSCSHRLGSTRSAPPRLRQLVALIKGPPECRHQPRL</sequence>
<dbReference type="EMBL" id="JANPWB010000011">
    <property type="protein sequence ID" value="KAJ1131270.1"/>
    <property type="molecule type" value="Genomic_DNA"/>
</dbReference>
<evidence type="ECO:0000313" key="3">
    <source>
        <dbReference type="Proteomes" id="UP001066276"/>
    </source>
</evidence>
<accession>A0AAV7PZW2</accession>
<name>A0AAV7PZW2_PLEWA</name>
<comment type="caution">
    <text evidence="2">The sequence shown here is derived from an EMBL/GenBank/DDBJ whole genome shotgun (WGS) entry which is preliminary data.</text>
</comment>